<dbReference type="GO" id="GO:0009279">
    <property type="term" value="C:cell outer membrane"/>
    <property type="evidence" value="ECO:0007669"/>
    <property type="project" value="UniProtKB-SubCell"/>
</dbReference>
<evidence type="ECO:0000256" key="4">
    <source>
        <dbReference type="ARBA" id="ARBA00022692"/>
    </source>
</evidence>
<dbReference type="InterPro" id="IPR039426">
    <property type="entry name" value="TonB-dep_rcpt-like"/>
</dbReference>
<evidence type="ECO:0000256" key="2">
    <source>
        <dbReference type="ARBA" id="ARBA00022448"/>
    </source>
</evidence>
<evidence type="ECO:0000313" key="10">
    <source>
        <dbReference type="EMBL" id="TBH72003.1"/>
    </source>
</evidence>
<accession>A0A4Q9BB50</accession>
<sequence>MKKTVLLSMFMWLTAMIPLFAQDRSITGKVTGDDGSALPGVNIAIKGTSKGTNTDVDGAFKLSVSANAVLIVSSVGYSPQEVKVGNRTVINVSLASATSTLDEVVITTFGTAKKASFTGSSAKVSAEKLGVRPITNIGQALEGIAPGITTTSTSGQPGSAPAVRIRGFGSISSSNDPLYVVDGVPYSASIANLNNDDIESITVLKDAASTALYGARAANGVVMVTTKKGTKGKNSINVKYTKGFNTRALPEYDRVGAADYYPLMWESNRNNLAYRATNPVAIATANATASAGLGAIVGTGYNVYNVPFAQLVGTDGKLNASAQMIYNPDDLNWEKAVMRQGIRDEVSANFSGSNGKSDYFLSVSYLNDKGYQIKSDYDRFTARLNVNSQMNNWFKVGANMNTTVTTSNQSTADGGTSFVNPFFFTRGMAPIYPVYAYDPASPGSFLTLENGRRRYDYGNLSALGLSNRPQYGGRHVIAETELNENFFRRNLLGGRAYGEISFLKDFKFTNSVGVDITNANTVIFGNPEIGDGAPAGRASNTFENITNYNLSQLLTYNHSFGKHNVDALVGHENYNLVSNSLDGSRSQQILDGNYELINFTTTTNLTSQYDIRRVEGFFSRLNYDYDSKYFVSVSARRDGSSKFYQEKRWGTFYSASAAWRLDQEDFIKELTFIDNLKLRTSWGQTGNDGGISNYAWQPLYALGWNNATEPGILQSSLGSKSLEWETNTAYDVALEFGLFKNRISGTIEYFDRQSTNLIFAVPLPLSVGIGTETRNIGSMYNRGIELQLAGDLVRTKDFVWNVDLNATKLENKITKMPAESKEIIDGTKKLKEGSSLYDYWLREYKGVNPETGVAEYRAISYVASNSRITANGDTLTNNIANARYAYNGTSIPDLTGSVNTSLRYKGFTLSALMVYQLGGKVYDAAYAGLMGAGYHNAKHVDILKRWVNPGDVTNVPRMDAGRTADFDAASDRWLIDASFMNIRTVTLSYRLPKSIMNRLKIDNAQVYVSGENFLMLSRRSGMNVQQNFGGTTSNVYSPAKSLVLGLSFSL</sequence>
<dbReference type="InterPro" id="IPR008969">
    <property type="entry name" value="CarboxyPept-like_regulatory"/>
</dbReference>
<dbReference type="NCBIfam" id="TIGR04057">
    <property type="entry name" value="SusC_RagA_signa"/>
    <property type="match status" value="1"/>
</dbReference>
<comment type="caution">
    <text evidence="10">The sequence shown here is derived from an EMBL/GenBank/DDBJ whole genome shotgun (WGS) entry which is preliminary data.</text>
</comment>
<dbReference type="Proteomes" id="UP000293583">
    <property type="component" value="Unassembled WGS sequence"/>
</dbReference>
<dbReference type="OrthoDB" id="9768177at2"/>
<dbReference type="Gene3D" id="2.170.130.10">
    <property type="entry name" value="TonB-dependent receptor, plug domain"/>
    <property type="match status" value="1"/>
</dbReference>
<dbReference type="Pfam" id="PF07715">
    <property type="entry name" value="Plug"/>
    <property type="match status" value="1"/>
</dbReference>
<evidence type="ECO:0000256" key="8">
    <source>
        <dbReference type="SAM" id="SignalP"/>
    </source>
</evidence>
<keyword evidence="8" id="KW-0732">Signal</keyword>
<evidence type="ECO:0000256" key="7">
    <source>
        <dbReference type="PROSITE-ProRule" id="PRU01360"/>
    </source>
</evidence>
<feature type="domain" description="TonB-dependent receptor plug" evidence="9">
    <location>
        <begin position="115"/>
        <end position="221"/>
    </location>
</feature>
<comment type="similarity">
    <text evidence="7">Belongs to the TonB-dependent receptor family.</text>
</comment>
<dbReference type="InterPro" id="IPR023996">
    <property type="entry name" value="TonB-dep_OMP_SusC/RagA"/>
</dbReference>
<dbReference type="InterPro" id="IPR012910">
    <property type="entry name" value="Plug_dom"/>
</dbReference>
<dbReference type="Gene3D" id="2.40.170.20">
    <property type="entry name" value="TonB-dependent receptor, beta-barrel domain"/>
    <property type="match status" value="1"/>
</dbReference>
<reference evidence="10 11" key="1">
    <citation type="submission" date="2019-02" db="EMBL/GenBank/DDBJ databases">
        <title>Genome of a new Bacteroidetes strain.</title>
        <authorList>
            <person name="Pitt A."/>
        </authorList>
    </citation>
    <scope>NUCLEOTIDE SEQUENCE [LARGE SCALE GENOMIC DNA]</scope>
    <source>
        <strain evidence="10 11">103A-SOEBACH</strain>
    </source>
</reference>
<keyword evidence="11" id="KW-1185">Reference proteome</keyword>
<organism evidence="10 11">
    <name type="scientific">Aquirufa antheringensis</name>
    <dbReference type="NCBI Taxonomy" id="2516559"/>
    <lineage>
        <taxon>Bacteria</taxon>
        <taxon>Pseudomonadati</taxon>
        <taxon>Bacteroidota</taxon>
        <taxon>Cytophagia</taxon>
        <taxon>Cytophagales</taxon>
        <taxon>Flectobacillaceae</taxon>
        <taxon>Aquirufa</taxon>
    </lineage>
</organism>
<keyword evidence="2 7" id="KW-0813">Transport</keyword>
<comment type="subcellular location">
    <subcellularLocation>
        <location evidence="1 7">Cell outer membrane</location>
        <topology evidence="1 7">Multi-pass membrane protein</topology>
    </subcellularLocation>
</comment>
<keyword evidence="3 7" id="KW-1134">Transmembrane beta strand</keyword>
<feature type="chain" id="PRO_5020937030" evidence="8">
    <location>
        <begin position="22"/>
        <end position="1050"/>
    </location>
</feature>
<name>A0A4Q9BB50_9BACT</name>
<dbReference type="InterPro" id="IPR023997">
    <property type="entry name" value="TonB-dep_OMP_SusC/RagA_CS"/>
</dbReference>
<dbReference type="EMBL" id="SEWY01000004">
    <property type="protein sequence ID" value="TBH72003.1"/>
    <property type="molecule type" value="Genomic_DNA"/>
</dbReference>
<protein>
    <submittedName>
        <fullName evidence="10">TonB-dependent receptor</fullName>
    </submittedName>
</protein>
<dbReference type="AlphaFoldDB" id="A0A4Q9BB50"/>
<feature type="signal peptide" evidence="8">
    <location>
        <begin position="1"/>
        <end position="21"/>
    </location>
</feature>
<dbReference type="SUPFAM" id="SSF49464">
    <property type="entry name" value="Carboxypeptidase regulatory domain-like"/>
    <property type="match status" value="1"/>
</dbReference>
<dbReference type="NCBIfam" id="TIGR04056">
    <property type="entry name" value="OMP_RagA_SusC"/>
    <property type="match status" value="1"/>
</dbReference>
<evidence type="ECO:0000259" key="9">
    <source>
        <dbReference type="Pfam" id="PF07715"/>
    </source>
</evidence>
<dbReference type="InterPro" id="IPR037066">
    <property type="entry name" value="Plug_dom_sf"/>
</dbReference>
<keyword evidence="5 7" id="KW-0472">Membrane</keyword>
<evidence type="ECO:0000256" key="5">
    <source>
        <dbReference type="ARBA" id="ARBA00023136"/>
    </source>
</evidence>
<keyword evidence="4 7" id="KW-0812">Transmembrane</keyword>
<evidence type="ECO:0000256" key="6">
    <source>
        <dbReference type="ARBA" id="ARBA00023237"/>
    </source>
</evidence>
<dbReference type="Gene3D" id="2.60.40.1120">
    <property type="entry name" value="Carboxypeptidase-like, regulatory domain"/>
    <property type="match status" value="1"/>
</dbReference>
<dbReference type="InterPro" id="IPR036942">
    <property type="entry name" value="Beta-barrel_TonB_sf"/>
</dbReference>
<dbReference type="Pfam" id="PF13715">
    <property type="entry name" value="CarbopepD_reg_2"/>
    <property type="match status" value="1"/>
</dbReference>
<evidence type="ECO:0000256" key="3">
    <source>
        <dbReference type="ARBA" id="ARBA00022452"/>
    </source>
</evidence>
<keyword evidence="6 7" id="KW-0998">Cell outer membrane</keyword>
<evidence type="ECO:0000313" key="11">
    <source>
        <dbReference type="Proteomes" id="UP000293583"/>
    </source>
</evidence>
<dbReference type="PROSITE" id="PS52016">
    <property type="entry name" value="TONB_DEPENDENT_REC_3"/>
    <property type="match status" value="1"/>
</dbReference>
<proteinExistence type="inferred from homology"/>
<evidence type="ECO:0000256" key="1">
    <source>
        <dbReference type="ARBA" id="ARBA00004571"/>
    </source>
</evidence>
<dbReference type="RefSeq" id="WP_130923617.1">
    <property type="nucleotide sequence ID" value="NZ_JAANOL010000001.1"/>
</dbReference>
<dbReference type="SUPFAM" id="SSF56935">
    <property type="entry name" value="Porins"/>
    <property type="match status" value="1"/>
</dbReference>
<keyword evidence="10" id="KW-0675">Receptor</keyword>
<gene>
    <name evidence="10" type="ORF">EWU20_09255</name>
</gene>